<dbReference type="GO" id="GO:0043195">
    <property type="term" value="C:terminal bouton"/>
    <property type="evidence" value="ECO:0007669"/>
    <property type="project" value="TreeGrafter"/>
</dbReference>
<dbReference type="FunFam" id="3.30.160.60:FF:000656">
    <property type="entry name" value="Zinc finger protein 541"/>
    <property type="match status" value="1"/>
</dbReference>
<evidence type="ECO:0000256" key="22">
    <source>
        <dbReference type="PROSITE-ProRule" id="PRU00042"/>
    </source>
</evidence>
<comment type="similarity">
    <text evidence="3">Belongs to the SNAP family.</text>
</comment>
<dbReference type="PROSITE" id="PS00028">
    <property type="entry name" value="ZINC_FINGER_C2H2_1"/>
    <property type="match status" value="3"/>
</dbReference>
<evidence type="ECO:0000256" key="19">
    <source>
        <dbReference type="ARBA" id="ARBA00023242"/>
    </source>
</evidence>
<dbReference type="PROSITE" id="PS51293">
    <property type="entry name" value="SANT"/>
    <property type="match status" value="1"/>
</dbReference>
<evidence type="ECO:0000256" key="4">
    <source>
        <dbReference type="ARBA" id="ARBA00022448"/>
    </source>
</evidence>
<dbReference type="SMART" id="SM00355">
    <property type="entry name" value="ZnF_C2H2"/>
    <property type="match status" value="4"/>
</dbReference>
<name>M7AZX6_CHEMY</name>
<evidence type="ECO:0000256" key="1">
    <source>
        <dbReference type="ARBA" id="ARBA00004123"/>
    </source>
</evidence>
<dbReference type="GO" id="GO:0005774">
    <property type="term" value="C:vacuolar membrane"/>
    <property type="evidence" value="ECO:0007669"/>
    <property type="project" value="TreeGrafter"/>
</dbReference>
<keyword evidence="18" id="KW-0804">Transcription</keyword>
<dbReference type="Pfam" id="PF00096">
    <property type="entry name" value="zf-C2H2"/>
    <property type="match status" value="2"/>
</dbReference>
<dbReference type="GO" id="GO:0005483">
    <property type="term" value="F:soluble NSF attachment protein activity"/>
    <property type="evidence" value="ECO:0007669"/>
    <property type="project" value="TreeGrafter"/>
</dbReference>
<dbReference type="SUPFAM" id="SSF46689">
    <property type="entry name" value="Homeodomain-like"/>
    <property type="match status" value="1"/>
</dbReference>
<keyword evidence="15" id="KW-0805">Transcription regulation</keyword>
<keyword evidence="28" id="KW-1185">Reference proteome</keyword>
<dbReference type="SMART" id="SM00717">
    <property type="entry name" value="SANT"/>
    <property type="match status" value="1"/>
</dbReference>
<keyword evidence="4" id="KW-0813">Transport</keyword>
<dbReference type="InterPro" id="IPR001005">
    <property type="entry name" value="SANT/Myb"/>
</dbReference>
<feature type="region of interest" description="Disordered" evidence="24">
    <location>
        <begin position="532"/>
        <end position="590"/>
    </location>
</feature>
<feature type="region of interest" description="Disordered" evidence="24">
    <location>
        <begin position="112"/>
        <end position="138"/>
    </location>
</feature>
<dbReference type="GO" id="GO:0019905">
    <property type="term" value="F:syntaxin binding"/>
    <property type="evidence" value="ECO:0007669"/>
    <property type="project" value="TreeGrafter"/>
</dbReference>
<keyword evidence="11" id="KW-0862">Zinc</keyword>
<dbReference type="FunFam" id="3.30.160.60:FF:003521">
    <property type="entry name" value="Zinc finger protein 541"/>
    <property type="match status" value="1"/>
</dbReference>
<keyword evidence="17" id="KW-0010">Activator</keyword>
<dbReference type="FunFam" id="1.10.10.60:FF:000251">
    <property type="entry name" value="Zinc finger protein 541"/>
    <property type="match status" value="1"/>
</dbReference>
<keyword evidence="20" id="KW-0469">Meiosis</keyword>
<dbReference type="CDD" id="cd15832">
    <property type="entry name" value="SNAP"/>
    <property type="match status" value="1"/>
</dbReference>
<evidence type="ECO:0000256" key="17">
    <source>
        <dbReference type="ARBA" id="ARBA00023159"/>
    </source>
</evidence>
<keyword evidence="8" id="KW-0677">Repeat</keyword>
<evidence type="ECO:0000256" key="21">
    <source>
        <dbReference type="ARBA" id="ARBA00068624"/>
    </source>
</evidence>
<evidence type="ECO:0000256" key="8">
    <source>
        <dbReference type="ARBA" id="ARBA00022737"/>
    </source>
</evidence>
<dbReference type="Gene3D" id="1.25.40.10">
    <property type="entry name" value="Tetratricopeptide repeat domain"/>
    <property type="match status" value="1"/>
</dbReference>
<dbReference type="InterPro" id="IPR011990">
    <property type="entry name" value="TPR-like_helical_dom_sf"/>
</dbReference>
<dbReference type="Proteomes" id="UP000031443">
    <property type="component" value="Unassembled WGS sequence"/>
</dbReference>
<keyword evidence="6" id="KW-0678">Repressor</keyword>
<dbReference type="InterPro" id="IPR017884">
    <property type="entry name" value="SANT_dom"/>
</dbReference>
<dbReference type="Pfam" id="PF14938">
    <property type="entry name" value="SNAP"/>
    <property type="match status" value="1"/>
</dbReference>
<dbReference type="SUPFAM" id="SSF48452">
    <property type="entry name" value="TPR-like"/>
    <property type="match status" value="1"/>
</dbReference>
<dbReference type="STRING" id="8469.M7AZX6"/>
<evidence type="ECO:0000259" key="25">
    <source>
        <dbReference type="PROSITE" id="PS50157"/>
    </source>
</evidence>
<evidence type="ECO:0000313" key="28">
    <source>
        <dbReference type="Proteomes" id="UP000031443"/>
    </source>
</evidence>
<dbReference type="Gene3D" id="1.10.10.60">
    <property type="entry name" value="Homeodomain-like"/>
    <property type="match status" value="1"/>
</dbReference>
<feature type="compositionally biased region" description="Polar residues" evidence="24">
    <location>
        <begin position="542"/>
        <end position="561"/>
    </location>
</feature>
<dbReference type="SUPFAM" id="SSF57667">
    <property type="entry name" value="beta-beta-alpha zinc fingers"/>
    <property type="match status" value="2"/>
</dbReference>
<dbReference type="PROSITE" id="PS50157">
    <property type="entry name" value="ZINC_FINGER_C2H2_2"/>
    <property type="match status" value="2"/>
</dbReference>
<keyword evidence="10" id="KW-0221">Differentiation</keyword>
<dbReference type="EMBL" id="KB561123">
    <property type="protein sequence ID" value="EMP28705.1"/>
    <property type="molecule type" value="Genomic_DNA"/>
</dbReference>
<keyword evidence="5" id="KW-0217">Developmental protein</keyword>
<evidence type="ECO:0000256" key="11">
    <source>
        <dbReference type="ARBA" id="ARBA00022833"/>
    </source>
</evidence>
<evidence type="ECO:0000256" key="23">
    <source>
        <dbReference type="SAM" id="Coils"/>
    </source>
</evidence>
<dbReference type="InterPro" id="IPR013087">
    <property type="entry name" value="Znf_C2H2_type"/>
</dbReference>
<evidence type="ECO:0000256" key="5">
    <source>
        <dbReference type="ARBA" id="ARBA00022473"/>
    </source>
</evidence>
<dbReference type="GO" id="GO:0030154">
    <property type="term" value="P:cell differentiation"/>
    <property type="evidence" value="ECO:0007669"/>
    <property type="project" value="UniProtKB-KW"/>
</dbReference>
<evidence type="ECO:0000256" key="20">
    <source>
        <dbReference type="ARBA" id="ARBA00023254"/>
    </source>
</evidence>
<dbReference type="GO" id="GO:0070044">
    <property type="term" value="C:synaptobrevin 2-SNAP-25-syntaxin-1a complex"/>
    <property type="evidence" value="ECO:0007669"/>
    <property type="project" value="TreeGrafter"/>
</dbReference>
<dbReference type="GO" id="GO:0008270">
    <property type="term" value="F:zinc ion binding"/>
    <property type="evidence" value="ECO:0007669"/>
    <property type="project" value="UniProtKB-KW"/>
</dbReference>
<keyword evidence="16" id="KW-0472">Membrane</keyword>
<feature type="domain" description="C2H2-type" evidence="25">
    <location>
        <begin position="168"/>
        <end position="195"/>
    </location>
</feature>
<reference evidence="28" key="1">
    <citation type="journal article" date="2013" name="Nat. Genet.">
        <title>The draft genomes of soft-shell turtle and green sea turtle yield insights into the development and evolution of the turtle-specific body plan.</title>
        <authorList>
            <person name="Wang Z."/>
            <person name="Pascual-Anaya J."/>
            <person name="Zadissa A."/>
            <person name="Li W."/>
            <person name="Niimura Y."/>
            <person name="Huang Z."/>
            <person name="Li C."/>
            <person name="White S."/>
            <person name="Xiong Z."/>
            <person name="Fang D."/>
            <person name="Wang B."/>
            <person name="Ming Y."/>
            <person name="Chen Y."/>
            <person name="Zheng Y."/>
            <person name="Kuraku S."/>
            <person name="Pignatelli M."/>
            <person name="Herrero J."/>
            <person name="Beal K."/>
            <person name="Nozawa M."/>
            <person name="Li Q."/>
            <person name="Wang J."/>
            <person name="Zhang H."/>
            <person name="Yu L."/>
            <person name="Shigenobu S."/>
            <person name="Wang J."/>
            <person name="Liu J."/>
            <person name="Flicek P."/>
            <person name="Searle S."/>
            <person name="Wang J."/>
            <person name="Kuratani S."/>
            <person name="Yin Y."/>
            <person name="Aken B."/>
            <person name="Zhang G."/>
            <person name="Irie N."/>
        </authorList>
    </citation>
    <scope>NUCLEOTIDE SEQUENCE [LARGE SCALE GENOMIC DNA]</scope>
</reference>
<keyword evidence="19" id="KW-0539">Nucleus</keyword>
<protein>
    <recommendedName>
        <fullName evidence="21">Zinc finger protein 541</fullName>
    </recommendedName>
</protein>
<evidence type="ECO:0000256" key="7">
    <source>
        <dbReference type="ARBA" id="ARBA00022723"/>
    </source>
</evidence>
<evidence type="ECO:0000256" key="2">
    <source>
        <dbReference type="ARBA" id="ARBA00004170"/>
    </source>
</evidence>
<sequence>MDQYHLSDENFIQSEMHIPGFSESQGLNCSDTLNLKLCPDTRDITYTGLSSLDMDPSLSAADMANDTLEDNLDALSLYSVKDCDFVKLLDESDFGSQPSLCELGLPVPAAPKEVEQEGKSNSGSARKGKHQHSSPQNPVLDCSLCGKVFSSASSLSKHNLTHSQERKYICKICSKAFKRQDHLSGHMLTHQKTKPFMCIEQGCNKSYCDHRSLLRHYEMQHGLSILKEATCDEDACKVSSPSHDAFVQRGQADKVSCIPSSTTALFEATSDSTVKEHYSCQKNATSSNVYAIINPAQNISGGFPGPSHAFDSFAQMYECPDAVSFALLKTQGEISGETKLSSFEEAFRPTKRQECDIDSCHWQNIQKHSVLQNDANPHFRQLFMESSVNQEHLQVQQHLLQMFTKSQHILSHTQVVAPSQKATSEVKQAVEKPLQNVLQEQQQADVIHSLLEHTQRGGSPMYMQKTLTQYQKDVLSVSEEQGQIGRQQAAVTLQSSRSLSDPFINSDSAYSAKQTRPLKGCVGFKDIDNPSQPQTAVCDKTLGNSTYGKSRQRENNTSVYSNKERNEGYCKGTSGKLHSSSGRPRRLSSVRKEKLKFDLSCTASPSQVAMASFSLPGTSPSHVTEKKHKLTIFNRIQGGNIYSLTNAVREENLSAGCNNTSGVPADGNKYASGFVCKTCGQLFYTEKGLNSHMCFQSEQWHSPPGKMEQQIFTTMQNGLNWYYIRKAHTFALVSMTQCKDQWKIWTYMSNNEALEMLLFRGPQKASSHPLADYRYAGSDVWTPVEKQLFKKAFCLHKKDFYLIQKKIQTKNVSQCVEYYYIWKKIIKFDFSRPKEDRACSGETGTSNVSRGSSRIEEACDIYARAANMFKMVKNWSAAGNAFCQAAQLHLQLQSKHDAATNFVDAGNAFKKADPQEAINCLIRAIEIYTDMGRFTIAAKHHISIAEIYETELVDIEKAIAHYEQAADYYKGEESNSSANKCLLKVATYAAQLEQYQKAIEIYEQVGTNAMDSPLLKYSAKEYFFKAALCHFCIDMLNAKLAIQKYEEMFPAFSDSRECKLVKKLLEAHEEQNIDSYTDSVKEYDTISRLDQWLTTMLLRIKKTIQGEEEDLR</sequence>
<dbReference type="InterPro" id="IPR000744">
    <property type="entry name" value="NSF_attach"/>
</dbReference>
<evidence type="ECO:0000256" key="3">
    <source>
        <dbReference type="ARBA" id="ARBA00010050"/>
    </source>
</evidence>
<dbReference type="GO" id="GO:0051321">
    <property type="term" value="P:meiotic cell cycle"/>
    <property type="evidence" value="ECO:0007669"/>
    <property type="project" value="UniProtKB-KW"/>
</dbReference>
<evidence type="ECO:0000259" key="26">
    <source>
        <dbReference type="PROSITE" id="PS51293"/>
    </source>
</evidence>
<feature type="domain" description="C2H2-type" evidence="25">
    <location>
        <begin position="140"/>
        <end position="167"/>
    </location>
</feature>
<dbReference type="GO" id="GO:0007283">
    <property type="term" value="P:spermatogenesis"/>
    <property type="evidence" value="ECO:0007669"/>
    <property type="project" value="UniProtKB-KW"/>
</dbReference>
<evidence type="ECO:0000256" key="15">
    <source>
        <dbReference type="ARBA" id="ARBA00023015"/>
    </source>
</evidence>
<proteinExistence type="inferred from homology"/>
<dbReference type="GO" id="GO:0005634">
    <property type="term" value="C:nucleus"/>
    <property type="evidence" value="ECO:0007669"/>
    <property type="project" value="UniProtKB-SubCell"/>
</dbReference>
<dbReference type="AlphaFoldDB" id="M7AZX6"/>
<evidence type="ECO:0000256" key="14">
    <source>
        <dbReference type="ARBA" id="ARBA00022927"/>
    </source>
</evidence>
<evidence type="ECO:0000256" key="13">
    <source>
        <dbReference type="ARBA" id="ARBA00022892"/>
    </source>
</evidence>
<keyword evidence="7" id="KW-0479">Metal-binding</keyword>
<feature type="coiled-coil region" evidence="23">
    <location>
        <begin position="945"/>
        <end position="1005"/>
    </location>
</feature>
<evidence type="ECO:0000256" key="6">
    <source>
        <dbReference type="ARBA" id="ARBA00022491"/>
    </source>
</evidence>
<evidence type="ECO:0000256" key="18">
    <source>
        <dbReference type="ARBA" id="ARBA00023163"/>
    </source>
</evidence>
<keyword evidence="23" id="KW-0175">Coiled coil</keyword>
<organism evidence="27 28">
    <name type="scientific">Chelonia mydas</name>
    <name type="common">Green sea-turtle</name>
    <name type="synonym">Chelonia agassizi</name>
    <dbReference type="NCBI Taxonomy" id="8469"/>
    <lineage>
        <taxon>Eukaryota</taxon>
        <taxon>Metazoa</taxon>
        <taxon>Chordata</taxon>
        <taxon>Craniata</taxon>
        <taxon>Vertebrata</taxon>
        <taxon>Euteleostomi</taxon>
        <taxon>Archelosauria</taxon>
        <taxon>Testudinata</taxon>
        <taxon>Testudines</taxon>
        <taxon>Cryptodira</taxon>
        <taxon>Durocryptodira</taxon>
        <taxon>Americhelydia</taxon>
        <taxon>Chelonioidea</taxon>
        <taxon>Cheloniidae</taxon>
        <taxon>Chelonia</taxon>
    </lineage>
</organism>
<evidence type="ECO:0000256" key="24">
    <source>
        <dbReference type="SAM" id="MobiDB-lite"/>
    </source>
</evidence>
<keyword evidence="13" id="KW-0931">ER-Golgi transport</keyword>
<evidence type="ECO:0000256" key="9">
    <source>
        <dbReference type="ARBA" id="ARBA00022771"/>
    </source>
</evidence>
<evidence type="ECO:0000313" key="27">
    <source>
        <dbReference type="EMBL" id="EMP28705.1"/>
    </source>
</evidence>
<dbReference type="PANTHER" id="PTHR13768:SF23">
    <property type="entry name" value="ALPHA-SOLUBLE NSF ATTACHMENT PROTEIN"/>
    <property type="match status" value="1"/>
</dbReference>
<dbReference type="PANTHER" id="PTHR13768">
    <property type="entry name" value="SOLUBLE NSF ATTACHMENT PROTEIN SNAP"/>
    <property type="match status" value="1"/>
</dbReference>
<dbReference type="PRINTS" id="PR00448">
    <property type="entry name" value="NSFATTACHMNT"/>
</dbReference>
<evidence type="ECO:0000256" key="12">
    <source>
        <dbReference type="ARBA" id="ARBA00022871"/>
    </source>
</evidence>
<feature type="domain" description="SANT" evidence="26">
    <location>
        <begin position="776"/>
        <end position="827"/>
    </location>
</feature>
<dbReference type="InterPro" id="IPR009057">
    <property type="entry name" value="Homeodomain-like_sf"/>
</dbReference>
<dbReference type="InterPro" id="IPR036236">
    <property type="entry name" value="Znf_C2H2_sf"/>
</dbReference>
<dbReference type="eggNOG" id="KOG1721">
    <property type="taxonomic scope" value="Eukaryota"/>
</dbReference>
<dbReference type="eggNOG" id="KOG4167">
    <property type="taxonomic scope" value="Eukaryota"/>
</dbReference>
<comment type="subcellular location">
    <subcellularLocation>
        <location evidence="2">Membrane</location>
        <topology evidence="2">Peripheral membrane protein</topology>
    </subcellularLocation>
    <subcellularLocation>
        <location evidence="1">Nucleus</location>
    </subcellularLocation>
</comment>
<evidence type="ECO:0000256" key="10">
    <source>
        <dbReference type="ARBA" id="ARBA00022782"/>
    </source>
</evidence>
<keyword evidence="14" id="KW-0653">Protein transport</keyword>
<gene>
    <name evidence="27" type="ORF">UY3_14199</name>
</gene>
<dbReference type="GO" id="GO:0035494">
    <property type="term" value="P:SNARE complex disassembly"/>
    <property type="evidence" value="ECO:0007669"/>
    <property type="project" value="TreeGrafter"/>
</dbReference>
<evidence type="ECO:0000256" key="16">
    <source>
        <dbReference type="ARBA" id="ARBA00023136"/>
    </source>
</evidence>
<dbReference type="Gene3D" id="3.30.160.60">
    <property type="entry name" value="Classic Zinc Finger"/>
    <property type="match status" value="3"/>
</dbReference>
<dbReference type="Pfam" id="PF00249">
    <property type="entry name" value="Myb_DNA-binding"/>
    <property type="match status" value="1"/>
</dbReference>
<dbReference type="GO" id="GO:0010807">
    <property type="term" value="P:regulation of synaptic vesicle priming"/>
    <property type="evidence" value="ECO:0007669"/>
    <property type="project" value="TreeGrafter"/>
</dbReference>
<keyword evidence="9 22" id="KW-0863">Zinc-finger</keyword>
<keyword evidence="12" id="KW-0744">Spermatogenesis</keyword>
<dbReference type="GO" id="GO:0035249">
    <property type="term" value="P:synaptic transmission, glutamatergic"/>
    <property type="evidence" value="ECO:0007669"/>
    <property type="project" value="TreeGrafter"/>
</dbReference>
<dbReference type="FunFam" id="1.25.40.10:FF:000028">
    <property type="entry name" value="beta-soluble NSF attachment protein-like isoform X1"/>
    <property type="match status" value="1"/>
</dbReference>
<dbReference type="GO" id="GO:0006886">
    <property type="term" value="P:intracellular protein transport"/>
    <property type="evidence" value="ECO:0007669"/>
    <property type="project" value="InterPro"/>
</dbReference>
<accession>M7AZX6</accession>